<dbReference type="PRINTS" id="PR00038">
    <property type="entry name" value="HTHLUXR"/>
</dbReference>
<dbReference type="InterPro" id="IPR036388">
    <property type="entry name" value="WH-like_DNA-bd_sf"/>
</dbReference>
<feature type="domain" description="HTH luxR-type" evidence="3">
    <location>
        <begin position="830"/>
        <end position="894"/>
    </location>
</feature>
<dbReference type="GO" id="GO:0003677">
    <property type="term" value="F:DNA binding"/>
    <property type="evidence" value="ECO:0007669"/>
    <property type="project" value="UniProtKB-KW"/>
</dbReference>
<evidence type="ECO:0000313" key="5">
    <source>
        <dbReference type="Proteomes" id="UP000546162"/>
    </source>
</evidence>
<protein>
    <submittedName>
        <fullName evidence="4">DNA-binding CsgD family transcriptional regulator</fullName>
    </submittedName>
</protein>
<evidence type="ECO:0000256" key="1">
    <source>
        <dbReference type="ARBA" id="ARBA00022741"/>
    </source>
</evidence>
<dbReference type="InterPro" id="IPR000792">
    <property type="entry name" value="Tscrpt_reg_LuxR_C"/>
</dbReference>
<dbReference type="CDD" id="cd06170">
    <property type="entry name" value="LuxR_C_like"/>
    <property type="match status" value="1"/>
</dbReference>
<organism evidence="4 5">
    <name type="scientific">Actinoplanes octamycinicus</name>
    <dbReference type="NCBI Taxonomy" id="135948"/>
    <lineage>
        <taxon>Bacteria</taxon>
        <taxon>Bacillati</taxon>
        <taxon>Actinomycetota</taxon>
        <taxon>Actinomycetes</taxon>
        <taxon>Micromonosporales</taxon>
        <taxon>Micromonosporaceae</taxon>
        <taxon>Actinoplanes</taxon>
    </lineage>
</organism>
<dbReference type="PROSITE" id="PS00622">
    <property type="entry name" value="HTH_LUXR_1"/>
    <property type="match status" value="1"/>
</dbReference>
<keyword evidence="1" id="KW-0547">Nucleotide-binding</keyword>
<sequence>MIVGRRGELRALDDLLAEAGAGSGGMTVMRGEAGIGKTALLEYAAERAGRLGMRVLSTAGVQAEVYVPYAGLHRLLRSAPELGRAAKAVLDAPDTLPYRAAALLLDLLSESADEAALLLAVEDAHWLDTASWDALSFVARRLGADRIAMVLTVREGEDVDRRLAGAGLPEIRLDPLLPEDAIALLAEVAPTLSVTLRQRILDEAAGNPLGLVELGRAVSRSGAGALLPAWLPLSTRVERTFSGLVAELPLATRALLVIAAHDDGDDLDELVAACRRMTGDDIGPDVIEPAVATRLVQVDDRFRLRFQHPLLRSALYQSTAPAERRRAHAALAETVAADPARQIWHRAAAAAGPDEQLAEELTEFAHQARHRQAAAIAVAAFEQAVRLSQDPAGRGRRLVAAVDIAAEQGDTANAVRLLEQVREEDLRLADRALYGLIREVYLDTGWSGSDRMTAFAEAIEVMCRDGDADAALHALTAIGVRVYWSVPPPEIVDRLVAAVEGAGAAPDDPRLVAVLGLIAPMTRGAWCLRKMAELQPADRLVPHFQFALGLTANGLGATTLGNALTTVAAAGLRVQGRLGMLSKILISQATNAAYLGDARSALTLAAEGELLATETGEHSWRLSAVMATGFAEALRGETEKAVKLADAAEAVLVPARRFPLLALVQQIRGVAALAEGRPEEAFREFCRVFDPADQAYHPYTRFLLFGHLADAAVWCGALDRLRELTAQMRAVAAQCPSPALLSGLRYAEAALAGTAEAYDMAIAEIPAEWSFDRARLQHAYGVWLRRHRRAADSRPVLRAAASTFDALGATAWADRSRAELRASGETLRKPVDAAQSLTPQELQIARLAAEGLSNNDIAERLFLSRRTVTTHLSRIFPKLGIRSRAELSRFTGTS</sequence>
<dbReference type="GO" id="GO:0005737">
    <property type="term" value="C:cytoplasm"/>
    <property type="evidence" value="ECO:0007669"/>
    <property type="project" value="TreeGrafter"/>
</dbReference>
<keyword evidence="2" id="KW-0067">ATP-binding</keyword>
<reference evidence="4 5" key="1">
    <citation type="submission" date="2020-08" db="EMBL/GenBank/DDBJ databases">
        <title>Sequencing the genomes of 1000 actinobacteria strains.</title>
        <authorList>
            <person name="Klenk H.-P."/>
        </authorList>
    </citation>
    <scope>NUCLEOTIDE SEQUENCE [LARGE SCALE GENOMIC DNA]</scope>
    <source>
        <strain evidence="4 5">DSM 45809</strain>
    </source>
</reference>
<dbReference type="InterPro" id="IPR027417">
    <property type="entry name" value="P-loop_NTPase"/>
</dbReference>
<dbReference type="RefSeq" id="WP_185042688.1">
    <property type="nucleotide sequence ID" value="NZ_BAABFG010000005.1"/>
</dbReference>
<dbReference type="SUPFAM" id="SSF46894">
    <property type="entry name" value="C-terminal effector domain of the bipartite response regulators"/>
    <property type="match status" value="1"/>
</dbReference>
<keyword evidence="5" id="KW-1185">Reference proteome</keyword>
<dbReference type="PANTHER" id="PTHR16305">
    <property type="entry name" value="TESTICULAR SOLUBLE ADENYLYL CYCLASE"/>
    <property type="match status" value="1"/>
</dbReference>
<keyword evidence="4" id="KW-0238">DNA-binding</keyword>
<evidence type="ECO:0000259" key="3">
    <source>
        <dbReference type="PROSITE" id="PS50043"/>
    </source>
</evidence>
<dbReference type="AlphaFoldDB" id="A0A7W7H1S4"/>
<comment type="caution">
    <text evidence="4">The sequence shown here is derived from an EMBL/GenBank/DDBJ whole genome shotgun (WGS) entry which is preliminary data.</text>
</comment>
<dbReference type="InterPro" id="IPR041664">
    <property type="entry name" value="AAA_16"/>
</dbReference>
<accession>A0A7W7H1S4</accession>
<dbReference type="GO" id="GO:0006355">
    <property type="term" value="P:regulation of DNA-templated transcription"/>
    <property type="evidence" value="ECO:0007669"/>
    <property type="project" value="InterPro"/>
</dbReference>
<evidence type="ECO:0000256" key="2">
    <source>
        <dbReference type="ARBA" id="ARBA00022840"/>
    </source>
</evidence>
<dbReference type="SUPFAM" id="SSF52540">
    <property type="entry name" value="P-loop containing nucleoside triphosphate hydrolases"/>
    <property type="match status" value="1"/>
</dbReference>
<dbReference type="EMBL" id="JACHNB010000001">
    <property type="protein sequence ID" value="MBB4742302.1"/>
    <property type="molecule type" value="Genomic_DNA"/>
</dbReference>
<dbReference type="Pfam" id="PF13191">
    <property type="entry name" value="AAA_16"/>
    <property type="match status" value="1"/>
</dbReference>
<gene>
    <name evidence="4" type="ORF">BJY16_005761</name>
</gene>
<name>A0A7W7H1S4_9ACTN</name>
<dbReference type="GO" id="GO:0004016">
    <property type="term" value="F:adenylate cyclase activity"/>
    <property type="evidence" value="ECO:0007669"/>
    <property type="project" value="TreeGrafter"/>
</dbReference>
<dbReference type="Pfam" id="PF00196">
    <property type="entry name" value="GerE"/>
    <property type="match status" value="1"/>
</dbReference>
<dbReference type="Gene3D" id="1.10.10.10">
    <property type="entry name" value="Winged helix-like DNA-binding domain superfamily/Winged helix DNA-binding domain"/>
    <property type="match status" value="1"/>
</dbReference>
<dbReference type="InterPro" id="IPR016032">
    <property type="entry name" value="Sig_transdc_resp-reg_C-effctor"/>
</dbReference>
<proteinExistence type="predicted"/>
<dbReference type="Proteomes" id="UP000546162">
    <property type="component" value="Unassembled WGS sequence"/>
</dbReference>
<dbReference type="PROSITE" id="PS50043">
    <property type="entry name" value="HTH_LUXR_2"/>
    <property type="match status" value="1"/>
</dbReference>
<dbReference type="SMART" id="SM00421">
    <property type="entry name" value="HTH_LUXR"/>
    <property type="match status" value="1"/>
</dbReference>
<dbReference type="PANTHER" id="PTHR16305:SF35">
    <property type="entry name" value="TRANSCRIPTIONAL ACTIVATOR DOMAIN"/>
    <property type="match status" value="1"/>
</dbReference>
<evidence type="ECO:0000313" key="4">
    <source>
        <dbReference type="EMBL" id="MBB4742302.1"/>
    </source>
</evidence>
<dbReference type="GO" id="GO:0005524">
    <property type="term" value="F:ATP binding"/>
    <property type="evidence" value="ECO:0007669"/>
    <property type="project" value="UniProtKB-KW"/>
</dbReference>